<dbReference type="STRING" id="375.BKD09_RS20350"/>
<evidence type="ECO:0000313" key="3">
    <source>
        <dbReference type="Proteomes" id="UP000030377"/>
    </source>
</evidence>
<dbReference type="Gene3D" id="3.40.50.720">
    <property type="entry name" value="NAD(P)-binding Rossmann-like Domain"/>
    <property type="match status" value="1"/>
</dbReference>
<dbReference type="eggNOG" id="COG2910">
    <property type="taxonomic scope" value="Bacteria"/>
</dbReference>
<accession>A0A0A3Y3F6</accession>
<dbReference type="PANTHER" id="PTHR43355:SF2">
    <property type="entry name" value="FLAVIN REDUCTASE (NADPH)"/>
    <property type="match status" value="1"/>
</dbReference>
<dbReference type="GO" id="GO:0016646">
    <property type="term" value="F:oxidoreductase activity, acting on the CH-NH group of donors, NAD or NADP as acceptor"/>
    <property type="evidence" value="ECO:0007669"/>
    <property type="project" value="TreeGrafter"/>
</dbReference>
<dbReference type="Pfam" id="PF13460">
    <property type="entry name" value="NAD_binding_10"/>
    <property type="match status" value="1"/>
</dbReference>
<reference evidence="2 3" key="1">
    <citation type="submission" date="2014-09" db="EMBL/GenBank/DDBJ databases">
        <title>Draft genome of Bradyrhizobium japonicum Is-34.</title>
        <authorList>
            <person name="Tsurumaru H."/>
            <person name="Yamakawa T."/>
            <person name="Hashimoto S."/>
            <person name="Okizaki K."/>
            <person name="Kanesaki Y."/>
            <person name="Yoshikawa H."/>
            <person name="Yajima S."/>
        </authorList>
    </citation>
    <scope>NUCLEOTIDE SEQUENCE [LARGE SCALE GENOMIC DNA]</scope>
    <source>
        <strain evidence="2 3">Is-34</strain>
    </source>
</reference>
<dbReference type="RefSeq" id="WP_041954728.1">
    <property type="nucleotide sequence ID" value="NZ_JRPN01000005.1"/>
</dbReference>
<dbReference type="Proteomes" id="UP000030377">
    <property type="component" value="Unassembled WGS sequence"/>
</dbReference>
<evidence type="ECO:0000259" key="1">
    <source>
        <dbReference type="Pfam" id="PF13460"/>
    </source>
</evidence>
<dbReference type="SUPFAM" id="SSF51735">
    <property type="entry name" value="NAD(P)-binding Rossmann-fold domains"/>
    <property type="match status" value="1"/>
</dbReference>
<dbReference type="InterPro" id="IPR051606">
    <property type="entry name" value="Polyketide_Oxido-like"/>
</dbReference>
<sequence length="203" mass="21468">MKIAVAGASGRAGSEITKELSRRGHAVTAIARNPEKIATLPNVSPTKGDVLDQAGLAKLWAGHDVAVSSVHFLASDPLKLIGAAKESGVGRYLVVGGAGSLEVAPGVKLVTTPGFPAQYKAEAEAGGAFLDLLRQEKDLNWTFISPSALFIEGERTGRFRLGTDQLLADANGKSWISFADYAIALADEIERPAHLRQRFTVGY</sequence>
<dbReference type="AlphaFoldDB" id="A0A0A3Y3F6"/>
<evidence type="ECO:0000313" key="2">
    <source>
        <dbReference type="EMBL" id="KGT80079.1"/>
    </source>
</evidence>
<dbReference type="EMBL" id="JRPN01000005">
    <property type="protein sequence ID" value="KGT80079.1"/>
    <property type="molecule type" value="Genomic_DNA"/>
</dbReference>
<feature type="domain" description="NAD(P)-binding" evidence="1">
    <location>
        <begin position="7"/>
        <end position="186"/>
    </location>
</feature>
<proteinExistence type="predicted"/>
<gene>
    <name evidence="2" type="ORF">MA20_08400</name>
</gene>
<name>A0A0A3Y3F6_BRAJP</name>
<dbReference type="InterPro" id="IPR036291">
    <property type="entry name" value="NAD(P)-bd_dom_sf"/>
</dbReference>
<dbReference type="CDD" id="cd05244">
    <property type="entry name" value="BVR-B_like_SDR_a"/>
    <property type="match status" value="1"/>
</dbReference>
<dbReference type="InterPro" id="IPR016040">
    <property type="entry name" value="NAD(P)-bd_dom"/>
</dbReference>
<protein>
    <submittedName>
        <fullName evidence="2">3-beta hydroxysteroid dehydrogenase</fullName>
    </submittedName>
</protein>
<comment type="caution">
    <text evidence="2">The sequence shown here is derived from an EMBL/GenBank/DDBJ whole genome shotgun (WGS) entry which is preliminary data.</text>
</comment>
<dbReference type="PANTHER" id="PTHR43355">
    <property type="entry name" value="FLAVIN REDUCTASE (NADPH)"/>
    <property type="match status" value="1"/>
</dbReference>
<organism evidence="2 3">
    <name type="scientific">Bradyrhizobium japonicum</name>
    <dbReference type="NCBI Taxonomy" id="375"/>
    <lineage>
        <taxon>Bacteria</taxon>
        <taxon>Pseudomonadati</taxon>
        <taxon>Pseudomonadota</taxon>
        <taxon>Alphaproteobacteria</taxon>
        <taxon>Hyphomicrobiales</taxon>
        <taxon>Nitrobacteraceae</taxon>
        <taxon>Bradyrhizobium</taxon>
    </lineage>
</organism>